<evidence type="ECO:0000256" key="1">
    <source>
        <dbReference type="SAM" id="Phobius"/>
    </source>
</evidence>
<organism evidence="2 3">
    <name type="scientific">Allacma fusca</name>
    <dbReference type="NCBI Taxonomy" id="39272"/>
    <lineage>
        <taxon>Eukaryota</taxon>
        <taxon>Metazoa</taxon>
        <taxon>Ecdysozoa</taxon>
        <taxon>Arthropoda</taxon>
        <taxon>Hexapoda</taxon>
        <taxon>Collembola</taxon>
        <taxon>Symphypleona</taxon>
        <taxon>Sminthuridae</taxon>
        <taxon>Allacma</taxon>
    </lineage>
</organism>
<comment type="caution">
    <text evidence="2">The sequence shown here is derived from an EMBL/GenBank/DDBJ whole genome shotgun (WGS) entry which is preliminary data.</text>
</comment>
<proteinExistence type="predicted"/>
<feature type="transmembrane region" description="Helical" evidence="1">
    <location>
        <begin position="68"/>
        <end position="99"/>
    </location>
</feature>
<evidence type="ECO:0000313" key="3">
    <source>
        <dbReference type="Proteomes" id="UP000708208"/>
    </source>
</evidence>
<dbReference type="Proteomes" id="UP000708208">
    <property type="component" value="Unassembled WGS sequence"/>
</dbReference>
<feature type="transmembrane region" description="Helical" evidence="1">
    <location>
        <begin position="35"/>
        <end position="56"/>
    </location>
</feature>
<keyword evidence="1" id="KW-1133">Transmembrane helix</keyword>
<evidence type="ECO:0000313" key="2">
    <source>
        <dbReference type="EMBL" id="CAG7716909.1"/>
    </source>
</evidence>
<protein>
    <submittedName>
        <fullName evidence="2">Uncharacterized protein</fullName>
    </submittedName>
</protein>
<dbReference type="EMBL" id="CAJVCH010042042">
    <property type="protein sequence ID" value="CAG7716909.1"/>
    <property type="molecule type" value="Genomic_DNA"/>
</dbReference>
<reference evidence="2" key="1">
    <citation type="submission" date="2021-06" db="EMBL/GenBank/DDBJ databases">
        <authorList>
            <person name="Hodson N. C."/>
            <person name="Mongue J. A."/>
            <person name="Jaron S. K."/>
        </authorList>
    </citation>
    <scope>NUCLEOTIDE SEQUENCE</scope>
</reference>
<dbReference type="AlphaFoldDB" id="A0A8J2JM01"/>
<gene>
    <name evidence="2" type="ORF">AFUS01_LOCUS6393</name>
</gene>
<name>A0A8J2JM01_9HEXA</name>
<accession>A0A8J2JM01</accession>
<keyword evidence="3" id="KW-1185">Reference proteome</keyword>
<sequence length="105" mass="11800">MRPVDTRIGRHLLYRVLRGPGTRTPFTNDFPVSKIAILVTCGLIFASVHNLVIILWSCSTFSTLFSNASVFSCICFTSTALEFLTVSSILLWLSIITLYRQILNE</sequence>
<keyword evidence="1" id="KW-0812">Transmembrane</keyword>
<keyword evidence="1" id="KW-0472">Membrane</keyword>